<gene>
    <name evidence="2" type="ORF">CWE13_11515</name>
</gene>
<dbReference type="AlphaFoldDB" id="A0A432WP24"/>
<organism evidence="2 3">
    <name type="scientific">Aliidiomarina shirensis</name>
    <dbReference type="NCBI Taxonomy" id="1048642"/>
    <lineage>
        <taxon>Bacteria</taxon>
        <taxon>Pseudomonadati</taxon>
        <taxon>Pseudomonadota</taxon>
        <taxon>Gammaproteobacteria</taxon>
        <taxon>Alteromonadales</taxon>
        <taxon>Idiomarinaceae</taxon>
        <taxon>Aliidiomarina</taxon>
    </lineage>
</organism>
<evidence type="ECO:0000256" key="1">
    <source>
        <dbReference type="SAM" id="MobiDB-lite"/>
    </source>
</evidence>
<feature type="compositionally biased region" description="Basic and acidic residues" evidence="1">
    <location>
        <begin position="46"/>
        <end position="81"/>
    </location>
</feature>
<proteinExistence type="predicted"/>
<keyword evidence="3" id="KW-1185">Reference proteome</keyword>
<dbReference type="RefSeq" id="WP_126808756.1">
    <property type="nucleotide sequence ID" value="NZ_PIPP01000006.1"/>
</dbReference>
<dbReference type="OrthoDB" id="6398477at2"/>
<name>A0A432WP24_9GAMM</name>
<sequence>MAQNLFFLLIVVIVIVVLARRLLKMNASGHAESDASAAKIQAEVNEKEAEIKEDSARLAKEAKSVTEDAVETGKEAVESGKEAVASKVSEKKPAVKKPAAKKSPAPKTGVPKDVDPVIDSANKSQPSPIGAEVPDELTQPVAELEKTKDPLARHRLYQQITENSYKNRNDAGWRQISKTFSKQHIAEFPDIVKPLKKANGGSLPQVLTFQNYATLLAEDGQYTDAIAVCERALEFGLDDKTKTGFSGRLERIRKQQEKAAQ</sequence>
<accession>A0A432WP24</accession>
<evidence type="ECO:0000313" key="3">
    <source>
        <dbReference type="Proteomes" id="UP000286934"/>
    </source>
</evidence>
<comment type="caution">
    <text evidence="2">The sequence shown here is derived from an EMBL/GenBank/DDBJ whole genome shotgun (WGS) entry which is preliminary data.</text>
</comment>
<reference evidence="3" key="1">
    <citation type="journal article" date="2018" name="Front. Microbiol.">
        <title>Genome-Based Analysis Reveals the Taxonomy and Diversity of the Family Idiomarinaceae.</title>
        <authorList>
            <person name="Liu Y."/>
            <person name="Lai Q."/>
            <person name="Shao Z."/>
        </authorList>
    </citation>
    <scope>NUCLEOTIDE SEQUENCE [LARGE SCALE GENOMIC DNA]</scope>
    <source>
        <strain evidence="3">AIS</strain>
    </source>
</reference>
<dbReference type="EMBL" id="PIPP01000006">
    <property type="protein sequence ID" value="RUO35550.1"/>
    <property type="molecule type" value="Genomic_DNA"/>
</dbReference>
<feature type="region of interest" description="Disordered" evidence="1">
    <location>
        <begin position="46"/>
        <end position="137"/>
    </location>
</feature>
<protein>
    <submittedName>
        <fullName evidence="2">Uncharacterized protein</fullName>
    </submittedName>
</protein>
<evidence type="ECO:0000313" key="2">
    <source>
        <dbReference type="EMBL" id="RUO35550.1"/>
    </source>
</evidence>
<dbReference type="Proteomes" id="UP000286934">
    <property type="component" value="Unassembled WGS sequence"/>
</dbReference>